<dbReference type="PANTHER" id="PTHR43665:SF1">
    <property type="entry name" value="ISOPENTENYL-DIPHOSPHATE DELTA-ISOMERASE"/>
    <property type="match status" value="1"/>
</dbReference>
<dbReference type="PANTHER" id="PTHR43665">
    <property type="entry name" value="ISOPENTENYL-DIPHOSPHATE DELTA-ISOMERASE"/>
    <property type="match status" value="1"/>
</dbReference>
<sequence length="342" mass="37685">MPQSNDPTAAARKRDHIELAFRSQVESGTLDNRFFYEPVLAAHPEKGSLKKFLFLGKTMTAPVWVSSMTGGTEHANTINHNLARACKEFGMGMGLGSCRPLLYSNDSLADFNVRPLIGDDLPLFANLGIAQLEELIDKGELYRVQDLLSKLQADGLIIHINPLQEWLQPEGDRFKRPPLETIQRVLEKTEAPVIVKEVGQGMGYESLKALMQLPLAAIDFAANGGTNFSRLEMLRGDAQKAATYEPLAYVGHSAEEMVILANQLLLELGNAAQCRQFIISGGVQHFLDGYYLINKIQAPAIYGQASAFLRHARGSYEALQEYVAAQVEGLELANAFLKIKPV</sequence>
<gene>
    <name evidence="1" type="ORF">FRY97_09795</name>
</gene>
<dbReference type="GO" id="GO:0008299">
    <property type="term" value="P:isoprenoid biosynthetic process"/>
    <property type="evidence" value="ECO:0007669"/>
    <property type="project" value="InterPro"/>
</dbReference>
<protein>
    <submittedName>
        <fullName evidence="1">Type 2 isopentenyl-diphosphate Delta-isomerase</fullName>
        <ecNumber evidence="1">5.3.3.2</ecNumber>
    </submittedName>
</protein>
<dbReference type="Proteomes" id="UP000321580">
    <property type="component" value="Unassembled WGS sequence"/>
</dbReference>
<keyword evidence="2" id="KW-1185">Reference proteome</keyword>
<dbReference type="GO" id="GO:0010181">
    <property type="term" value="F:FMN binding"/>
    <property type="evidence" value="ECO:0007669"/>
    <property type="project" value="InterPro"/>
</dbReference>
<organism evidence="1 2">
    <name type="scientific">Phaeodactylibacter luteus</name>
    <dbReference type="NCBI Taxonomy" id="1564516"/>
    <lineage>
        <taxon>Bacteria</taxon>
        <taxon>Pseudomonadati</taxon>
        <taxon>Bacteroidota</taxon>
        <taxon>Saprospiria</taxon>
        <taxon>Saprospirales</taxon>
        <taxon>Haliscomenobacteraceae</taxon>
        <taxon>Phaeodactylibacter</taxon>
    </lineage>
</organism>
<evidence type="ECO:0000313" key="1">
    <source>
        <dbReference type="EMBL" id="TXB63318.1"/>
    </source>
</evidence>
<dbReference type="AlphaFoldDB" id="A0A5C6RLS5"/>
<dbReference type="GO" id="GO:0004452">
    <property type="term" value="F:isopentenyl-diphosphate delta-isomerase activity"/>
    <property type="evidence" value="ECO:0007669"/>
    <property type="project" value="UniProtKB-EC"/>
</dbReference>
<proteinExistence type="predicted"/>
<comment type="caution">
    <text evidence="1">The sequence shown here is derived from an EMBL/GenBank/DDBJ whole genome shotgun (WGS) entry which is preliminary data.</text>
</comment>
<dbReference type="InterPro" id="IPR013785">
    <property type="entry name" value="Aldolase_TIM"/>
</dbReference>
<dbReference type="EC" id="5.3.3.2" evidence="1"/>
<name>A0A5C6RLS5_9BACT</name>
<evidence type="ECO:0000313" key="2">
    <source>
        <dbReference type="Proteomes" id="UP000321580"/>
    </source>
</evidence>
<accession>A0A5C6RLS5</accession>
<dbReference type="EMBL" id="VOOR01000017">
    <property type="protein sequence ID" value="TXB63318.1"/>
    <property type="molecule type" value="Genomic_DNA"/>
</dbReference>
<dbReference type="SUPFAM" id="SSF51395">
    <property type="entry name" value="FMN-linked oxidoreductases"/>
    <property type="match status" value="1"/>
</dbReference>
<dbReference type="Gene3D" id="3.20.20.70">
    <property type="entry name" value="Aldolase class I"/>
    <property type="match status" value="1"/>
</dbReference>
<keyword evidence="1" id="KW-0413">Isomerase</keyword>
<reference evidence="1 2" key="1">
    <citation type="submission" date="2019-08" db="EMBL/GenBank/DDBJ databases">
        <title>Genome of Phaeodactylibacter luteus.</title>
        <authorList>
            <person name="Bowman J.P."/>
        </authorList>
    </citation>
    <scope>NUCLEOTIDE SEQUENCE [LARGE SCALE GENOMIC DNA]</scope>
    <source>
        <strain evidence="1 2">KCTC 42180</strain>
    </source>
</reference>
<dbReference type="InterPro" id="IPR011179">
    <property type="entry name" value="IPdP_isomerase"/>
</dbReference>
<dbReference type="OrthoDB" id="9795032at2"/>